<dbReference type="AlphaFoldDB" id="A0A1H8NU65"/>
<keyword evidence="2" id="KW-1185">Reference proteome</keyword>
<evidence type="ECO:0000313" key="1">
    <source>
        <dbReference type="EMBL" id="SEO33141.1"/>
    </source>
</evidence>
<reference evidence="1 2" key="1">
    <citation type="submission" date="2016-10" db="EMBL/GenBank/DDBJ databases">
        <authorList>
            <person name="de Groot N.N."/>
        </authorList>
    </citation>
    <scope>NUCLEOTIDE SEQUENCE [LARGE SCALE GENOMIC DNA]</scope>
    <source>
        <strain evidence="1 2">CGMCC 1.10836</strain>
    </source>
</reference>
<evidence type="ECO:0000313" key="2">
    <source>
        <dbReference type="Proteomes" id="UP000183002"/>
    </source>
</evidence>
<protein>
    <submittedName>
        <fullName evidence="1">SapC protein</fullName>
    </submittedName>
</protein>
<sequence length="247" mass="26816">MTKQLMIYENAVPVSADEHRGLSVRQGTSFGFAAALNSVPLVVAEFEKASAEYPIIFAAEGEAMTPALVIGLRADENLCVNADGTWDGDYVPAFLRRYPFVFSGGTEGEPFTLCIDTAFEGVNEDDKGEHLFDSDGNRTQYLNTMLQFASDYQTQHAVTRSFTERLRTLDLLEQATATASLPDGTRLSLGGFQRVSAERLAALGDADVLDLFRSGMLSVIQAHLASLSRLPALLVRAERRANGGQAD</sequence>
<dbReference type="EMBL" id="FOCO01000103">
    <property type="protein sequence ID" value="SEO33141.1"/>
    <property type="molecule type" value="Genomic_DNA"/>
</dbReference>
<dbReference type="RefSeq" id="WP_050520778.1">
    <property type="nucleotide sequence ID" value="NZ_FOCO01000103.1"/>
</dbReference>
<organism evidence="1 2">
    <name type="scientific">Pseudorhodobacter antarcticus</name>
    <dbReference type="NCBI Taxonomy" id="1077947"/>
    <lineage>
        <taxon>Bacteria</taxon>
        <taxon>Pseudomonadati</taxon>
        <taxon>Pseudomonadota</taxon>
        <taxon>Alphaproteobacteria</taxon>
        <taxon>Rhodobacterales</taxon>
        <taxon>Paracoccaceae</taxon>
        <taxon>Pseudorhodobacter</taxon>
    </lineage>
</organism>
<dbReference type="Pfam" id="PF07277">
    <property type="entry name" value="SapC"/>
    <property type="match status" value="1"/>
</dbReference>
<proteinExistence type="predicted"/>
<accession>A0A1H8NU65</accession>
<dbReference type="InterPro" id="IPR010836">
    <property type="entry name" value="SapC"/>
</dbReference>
<gene>
    <name evidence="1" type="ORF">SAMN05216227_11032</name>
</gene>
<name>A0A1H8NU65_9RHOB</name>
<dbReference type="Proteomes" id="UP000183002">
    <property type="component" value="Unassembled WGS sequence"/>
</dbReference>
<dbReference type="OrthoDB" id="9806524at2"/>